<evidence type="ECO:0000256" key="5">
    <source>
        <dbReference type="ARBA" id="ARBA00023004"/>
    </source>
</evidence>
<sequence length="527" mass="59915">MLTKNSSRVIYENLEYLTELINSAKPLAKLFETYNNSYIYDTGTGKVLQCEGIEYQILKGILNNKTDIDVDDLTEKFGEQKVLEALEDIKSVIENEHILKAPRPKKFYSPGHFEKLEYYINNALDQVVLELTERCNLRCGYCIYGTQYEQKRDHGEIDMSKEIAEAAIDYLKAHGDPNKSVALTFYGGEPLLKFDLLKYCISYAQKIISKDRLTFSLTTNLTLVTPEIAAFLASVKNLNIVCSLDGPKDLHDYYRRDVGGNGTFDSAIRGLKYMVDALGDSVVERLSLSMVFGPPYTKEKLDRIDEFYKGLDWLPASVGKRVTYPATNSVPNNKLDDNGMPLKVTKDNMEIDNTLASWSEAKYFDKLENNDQIDFFTKSTIDDALVRIHKRHIYAEPMDDYTLNGCCLPACRRIYVTAKGGLMLCERIDGAPSIGNVFTGIDLQKVKSVYIDEYSKASIKHCSNCWALRLCDLCYISCYSEGQLDIDKKILHCNLTRSSLLNSLIAYHSYMEKNPEKLRFLNDMTVS</sequence>
<evidence type="ECO:0000259" key="7">
    <source>
        <dbReference type="PROSITE" id="PS51918"/>
    </source>
</evidence>
<dbReference type="SFLD" id="SFLDG01384">
    <property type="entry name" value="thioether_bond_formation_requi"/>
    <property type="match status" value="1"/>
</dbReference>
<dbReference type="SUPFAM" id="SSF102114">
    <property type="entry name" value="Radical SAM enzymes"/>
    <property type="match status" value="1"/>
</dbReference>
<evidence type="ECO:0000256" key="1">
    <source>
        <dbReference type="ARBA" id="ARBA00001966"/>
    </source>
</evidence>
<dbReference type="GO" id="GO:0016491">
    <property type="term" value="F:oxidoreductase activity"/>
    <property type="evidence" value="ECO:0007669"/>
    <property type="project" value="InterPro"/>
</dbReference>
<accession>S0FKL3</accession>
<evidence type="ECO:0000313" key="9">
    <source>
        <dbReference type="Proteomes" id="UP000014155"/>
    </source>
</evidence>
<dbReference type="PANTHER" id="PTHR43273">
    <property type="entry name" value="ANAEROBIC SULFATASE-MATURATING ENZYME HOMOLOG ASLB-RELATED"/>
    <property type="match status" value="1"/>
</dbReference>
<dbReference type="InterPro" id="IPR006638">
    <property type="entry name" value="Elp3/MiaA/NifB-like_rSAM"/>
</dbReference>
<evidence type="ECO:0000256" key="2">
    <source>
        <dbReference type="ARBA" id="ARBA00022485"/>
    </source>
</evidence>
<dbReference type="InterPro" id="IPR013785">
    <property type="entry name" value="Aldolase_TIM"/>
</dbReference>
<dbReference type="PANTHER" id="PTHR43273:SF8">
    <property type="entry name" value="RADICAL SAM DOMAIN PROTEIN"/>
    <property type="match status" value="1"/>
</dbReference>
<dbReference type="Gene3D" id="3.20.20.70">
    <property type="entry name" value="Aldolase class I"/>
    <property type="match status" value="1"/>
</dbReference>
<feature type="domain" description="Radical SAM core" evidence="7">
    <location>
        <begin position="121"/>
        <end position="361"/>
    </location>
</feature>
<proteinExistence type="predicted"/>
<evidence type="ECO:0000256" key="4">
    <source>
        <dbReference type="ARBA" id="ARBA00022723"/>
    </source>
</evidence>
<dbReference type="PATRIC" id="fig|1195236.3.peg.5602"/>
<comment type="caution">
    <text evidence="8">The sequence shown here is derived from an EMBL/GenBank/DDBJ whole genome shotgun (WGS) entry which is preliminary data.</text>
</comment>
<evidence type="ECO:0000256" key="6">
    <source>
        <dbReference type="ARBA" id="ARBA00023014"/>
    </source>
</evidence>
<dbReference type="InterPro" id="IPR007197">
    <property type="entry name" value="rSAM"/>
</dbReference>
<evidence type="ECO:0000256" key="3">
    <source>
        <dbReference type="ARBA" id="ARBA00022691"/>
    </source>
</evidence>
<dbReference type="SFLD" id="SFLDG01386">
    <property type="entry name" value="main_SPASM_domain-containing"/>
    <property type="match status" value="1"/>
</dbReference>
<organism evidence="8 9">
    <name type="scientific">Ruminiclostridium cellobioparum subsp. termitidis CT1112</name>
    <dbReference type="NCBI Taxonomy" id="1195236"/>
    <lineage>
        <taxon>Bacteria</taxon>
        <taxon>Bacillati</taxon>
        <taxon>Bacillota</taxon>
        <taxon>Clostridia</taxon>
        <taxon>Eubacteriales</taxon>
        <taxon>Oscillospiraceae</taxon>
        <taxon>Ruminiclostridium</taxon>
    </lineage>
</organism>
<keyword evidence="3" id="KW-0949">S-adenosyl-L-methionine</keyword>
<keyword evidence="9" id="KW-1185">Reference proteome</keyword>
<protein>
    <submittedName>
        <fullName evidence="8">Arylsulfatase regulator (Fe-S oxidoreductase)</fullName>
    </submittedName>
</protein>
<dbReference type="InterPro" id="IPR023867">
    <property type="entry name" value="Sulphatase_maturase_rSAM"/>
</dbReference>
<dbReference type="AlphaFoldDB" id="S0FKL3"/>
<dbReference type="GO" id="GO:0032324">
    <property type="term" value="P:molybdopterin cofactor biosynthetic process"/>
    <property type="evidence" value="ECO:0007669"/>
    <property type="project" value="UniProtKB-ARBA"/>
</dbReference>
<keyword evidence="4" id="KW-0479">Metal-binding</keyword>
<dbReference type="InterPro" id="IPR000385">
    <property type="entry name" value="MoaA_NifB_PqqE_Fe-S-bd_CS"/>
</dbReference>
<keyword evidence="5" id="KW-0408">Iron</keyword>
<dbReference type="RefSeq" id="WP_004631257.1">
    <property type="nucleotide sequence ID" value="NZ_AORV01000078.1"/>
</dbReference>
<keyword evidence="2" id="KW-0004">4Fe-4S</keyword>
<dbReference type="GO" id="GO:0051539">
    <property type="term" value="F:4 iron, 4 sulfur cluster binding"/>
    <property type="evidence" value="ECO:0007669"/>
    <property type="project" value="UniProtKB-KW"/>
</dbReference>
<dbReference type="SMART" id="SM00729">
    <property type="entry name" value="Elp3"/>
    <property type="match status" value="1"/>
</dbReference>
<dbReference type="Pfam" id="PF04055">
    <property type="entry name" value="Radical_SAM"/>
    <property type="match status" value="1"/>
</dbReference>
<dbReference type="PROSITE" id="PS01305">
    <property type="entry name" value="MOAA_NIFB_PQQE"/>
    <property type="match status" value="1"/>
</dbReference>
<gene>
    <name evidence="8" type="ORF">CTER_5462</name>
</gene>
<keyword evidence="6" id="KW-0411">Iron-sulfur</keyword>
<reference evidence="8 9" key="1">
    <citation type="journal article" date="2013" name="Genome Announc.">
        <title>Draft Genome Sequence of the Cellulolytic, Mesophilic, Anaerobic Bacterium Clostridium termitidis Strain CT1112 (DSM 5398).</title>
        <authorList>
            <person name="Lal S."/>
            <person name="Ramachandran U."/>
            <person name="Zhang X."/>
            <person name="Munir R."/>
            <person name="Sparling R."/>
            <person name="Levin D.B."/>
        </authorList>
    </citation>
    <scope>NUCLEOTIDE SEQUENCE [LARGE SCALE GENOMIC DNA]</scope>
    <source>
        <strain evidence="8 9">CT1112</strain>
    </source>
</reference>
<dbReference type="InterPro" id="IPR058240">
    <property type="entry name" value="rSAM_sf"/>
</dbReference>
<dbReference type="PROSITE" id="PS51918">
    <property type="entry name" value="RADICAL_SAM"/>
    <property type="match status" value="1"/>
</dbReference>
<dbReference type="SFLD" id="SFLDS00029">
    <property type="entry name" value="Radical_SAM"/>
    <property type="match status" value="1"/>
</dbReference>
<dbReference type="Proteomes" id="UP000014155">
    <property type="component" value="Unassembled WGS sequence"/>
</dbReference>
<dbReference type="GO" id="GO:0046872">
    <property type="term" value="F:metal ion binding"/>
    <property type="evidence" value="ECO:0007669"/>
    <property type="project" value="UniProtKB-KW"/>
</dbReference>
<dbReference type="STRING" id="1195236.CTER_5462"/>
<name>S0FKL3_RUMCE</name>
<dbReference type="SFLD" id="SFLDG01067">
    <property type="entry name" value="SPASM/twitch_domain_containing"/>
    <property type="match status" value="1"/>
</dbReference>
<dbReference type="eggNOG" id="COG0641">
    <property type="taxonomic scope" value="Bacteria"/>
</dbReference>
<dbReference type="EMBL" id="AORV01000078">
    <property type="protein sequence ID" value="EMS69068.1"/>
    <property type="molecule type" value="Genomic_DNA"/>
</dbReference>
<dbReference type="CDD" id="cd01335">
    <property type="entry name" value="Radical_SAM"/>
    <property type="match status" value="1"/>
</dbReference>
<comment type="cofactor">
    <cofactor evidence="1">
        <name>[4Fe-4S] cluster</name>
        <dbReference type="ChEBI" id="CHEBI:49883"/>
    </cofactor>
</comment>
<evidence type="ECO:0000313" key="8">
    <source>
        <dbReference type="EMBL" id="EMS69068.1"/>
    </source>
</evidence>